<dbReference type="InterPro" id="IPR000626">
    <property type="entry name" value="Ubiquitin-like_dom"/>
</dbReference>
<comment type="caution">
    <text evidence="2">The sequence shown here is derived from an EMBL/GenBank/DDBJ whole genome shotgun (WGS) entry which is preliminary data.</text>
</comment>
<dbReference type="CDD" id="cd17039">
    <property type="entry name" value="Ubl_ubiquitin_like"/>
    <property type="match status" value="1"/>
</dbReference>
<evidence type="ECO:0000313" key="3">
    <source>
        <dbReference type="Proteomes" id="UP001178507"/>
    </source>
</evidence>
<dbReference type="InterPro" id="IPR029071">
    <property type="entry name" value="Ubiquitin-like_domsf"/>
</dbReference>
<dbReference type="Proteomes" id="UP001178507">
    <property type="component" value="Unassembled WGS sequence"/>
</dbReference>
<dbReference type="AlphaFoldDB" id="A0AA36I4V9"/>
<accession>A0AA36I4V9</accession>
<evidence type="ECO:0000313" key="2">
    <source>
        <dbReference type="EMBL" id="CAJ1381072.1"/>
    </source>
</evidence>
<dbReference type="Gene3D" id="2.130.10.30">
    <property type="entry name" value="Regulator of chromosome condensation 1/beta-lactamase-inhibitor protein II"/>
    <property type="match status" value="1"/>
</dbReference>
<keyword evidence="3" id="KW-1185">Reference proteome</keyword>
<sequence>MPSVQVHLPSGRSCSVEQSSIRQLKAEVQQHFQRRFLRFAFKGRLLDPSASLSEVGVRDGDSIDAISQSLRLASTDVGVALYVEGGMMLTWGRGGVREQWVRAQRIQATDYAFAAILDDGRVITWGDPTDGGDSSQVREQLVRVRQIQATFRAFAAILDDGSVVTWGARALGAGSARPSNSLGWLCCHTCRRLCGDLGRS</sequence>
<dbReference type="SUPFAM" id="SSF50985">
    <property type="entry name" value="RCC1/BLIP-II"/>
    <property type="match status" value="1"/>
</dbReference>
<reference evidence="2" key="1">
    <citation type="submission" date="2023-08" db="EMBL/GenBank/DDBJ databases">
        <authorList>
            <person name="Chen Y."/>
            <person name="Shah S."/>
            <person name="Dougan E. K."/>
            <person name="Thang M."/>
            <person name="Chan C."/>
        </authorList>
    </citation>
    <scope>NUCLEOTIDE SEQUENCE</scope>
</reference>
<dbReference type="EMBL" id="CAUJNA010000779">
    <property type="protein sequence ID" value="CAJ1381072.1"/>
    <property type="molecule type" value="Genomic_DNA"/>
</dbReference>
<feature type="domain" description="Ubiquitin-like" evidence="1">
    <location>
        <begin position="18"/>
        <end position="66"/>
    </location>
</feature>
<proteinExistence type="predicted"/>
<dbReference type="PROSITE" id="PS50053">
    <property type="entry name" value="UBIQUITIN_2"/>
    <property type="match status" value="1"/>
</dbReference>
<protein>
    <recommendedName>
        <fullName evidence="1">Ubiquitin-like domain-containing protein</fullName>
    </recommendedName>
</protein>
<name>A0AA36I4V9_9DINO</name>
<organism evidence="2 3">
    <name type="scientific">Effrenium voratum</name>
    <dbReference type="NCBI Taxonomy" id="2562239"/>
    <lineage>
        <taxon>Eukaryota</taxon>
        <taxon>Sar</taxon>
        <taxon>Alveolata</taxon>
        <taxon>Dinophyceae</taxon>
        <taxon>Suessiales</taxon>
        <taxon>Symbiodiniaceae</taxon>
        <taxon>Effrenium</taxon>
    </lineage>
</organism>
<dbReference type="SUPFAM" id="SSF54236">
    <property type="entry name" value="Ubiquitin-like"/>
    <property type="match status" value="1"/>
</dbReference>
<evidence type="ECO:0000259" key="1">
    <source>
        <dbReference type="PROSITE" id="PS50053"/>
    </source>
</evidence>
<gene>
    <name evidence="2" type="ORF">EVOR1521_LOCUS8864</name>
</gene>
<dbReference type="InterPro" id="IPR009091">
    <property type="entry name" value="RCC1/BLIP-II"/>
</dbReference>